<dbReference type="Proteomes" id="UP000034749">
    <property type="component" value="Unassembled WGS sequence"/>
</dbReference>
<sequence>MDTTNIKDAQGEIRENIITMFGIHKLPEGEQEEAINRLGKIIFPGFLQIVTEESESFRIESAKVLDSLK</sequence>
<reference evidence="1 2" key="1">
    <citation type="journal article" date="2015" name="Nature">
        <title>rRNA introns, odd ribosomes, and small enigmatic genomes across a large radiation of phyla.</title>
        <authorList>
            <person name="Brown C.T."/>
            <person name="Hug L.A."/>
            <person name="Thomas B.C."/>
            <person name="Sharon I."/>
            <person name="Castelle C.J."/>
            <person name="Singh A."/>
            <person name="Wilkins M.J."/>
            <person name="Williams K.H."/>
            <person name="Banfield J.F."/>
        </authorList>
    </citation>
    <scope>NUCLEOTIDE SEQUENCE [LARGE SCALE GENOMIC DNA]</scope>
</reference>
<proteinExistence type="predicted"/>
<gene>
    <name evidence="1" type="ORF">UU24_C0041G0008</name>
</gene>
<dbReference type="AlphaFoldDB" id="A0A0G0WS23"/>
<organism evidence="1 2">
    <name type="scientific">Candidatus Nomurabacteria bacterium GW2011_GWA2_40_9</name>
    <dbReference type="NCBI Taxonomy" id="1618734"/>
    <lineage>
        <taxon>Bacteria</taxon>
        <taxon>Candidatus Nomuraibacteriota</taxon>
    </lineage>
</organism>
<comment type="caution">
    <text evidence="1">The sequence shown here is derived from an EMBL/GenBank/DDBJ whole genome shotgun (WGS) entry which is preliminary data.</text>
</comment>
<protein>
    <submittedName>
        <fullName evidence="1">Uncharacterized protein</fullName>
    </submittedName>
</protein>
<evidence type="ECO:0000313" key="1">
    <source>
        <dbReference type="EMBL" id="KKR78167.1"/>
    </source>
</evidence>
<name>A0A0G0WS23_9BACT</name>
<dbReference type="EMBL" id="LBZW01000041">
    <property type="protein sequence ID" value="KKR78167.1"/>
    <property type="molecule type" value="Genomic_DNA"/>
</dbReference>
<evidence type="ECO:0000313" key="2">
    <source>
        <dbReference type="Proteomes" id="UP000034749"/>
    </source>
</evidence>
<accession>A0A0G0WS23</accession>